<name>A0AAV8W538_9CUCU</name>
<accession>A0AAV8W538</accession>
<dbReference type="Proteomes" id="UP001159042">
    <property type="component" value="Unassembled WGS sequence"/>
</dbReference>
<evidence type="ECO:0000313" key="4">
    <source>
        <dbReference type="Proteomes" id="UP001159042"/>
    </source>
</evidence>
<feature type="compositionally biased region" description="Basic and acidic residues" evidence="2">
    <location>
        <begin position="311"/>
        <end position="323"/>
    </location>
</feature>
<feature type="compositionally biased region" description="Polar residues" evidence="2">
    <location>
        <begin position="92"/>
        <end position="105"/>
    </location>
</feature>
<feature type="region of interest" description="Disordered" evidence="2">
    <location>
        <begin position="393"/>
        <end position="422"/>
    </location>
</feature>
<organism evidence="3 4">
    <name type="scientific">Exocentrus adspersus</name>
    <dbReference type="NCBI Taxonomy" id="1586481"/>
    <lineage>
        <taxon>Eukaryota</taxon>
        <taxon>Metazoa</taxon>
        <taxon>Ecdysozoa</taxon>
        <taxon>Arthropoda</taxon>
        <taxon>Hexapoda</taxon>
        <taxon>Insecta</taxon>
        <taxon>Pterygota</taxon>
        <taxon>Neoptera</taxon>
        <taxon>Endopterygota</taxon>
        <taxon>Coleoptera</taxon>
        <taxon>Polyphaga</taxon>
        <taxon>Cucujiformia</taxon>
        <taxon>Chrysomeloidea</taxon>
        <taxon>Cerambycidae</taxon>
        <taxon>Lamiinae</taxon>
        <taxon>Acanthocinini</taxon>
        <taxon>Exocentrus</taxon>
    </lineage>
</organism>
<feature type="region of interest" description="Disordered" evidence="2">
    <location>
        <begin position="311"/>
        <end position="381"/>
    </location>
</feature>
<keyword evidence="1" id="KW-0175">Coiled coil</keyword>
<feature type="coiled-coil region" evidence="1">
    <location>
        <begin position="254"/>
        <end position="288"/>
    </location>
</feature>
<gene>
    <name evidence="3" type="ORF">NQ315_013734</name>
</gene>
<keyword evidence="4" id="KW-1185">Reference proteome</keyword>
<feature type="compositionally biased region" description="Polar residues" evidence="2">
    <location>
        <begin position="413"/>
        <end position="422"/>
    </location>
</feature>
<reference evidence="3 4" key="1">
    <citation type="journal article" date="2023" name="Insect Mol. Biol.">
        <title>Genome sequencing provides insights into the evolution of gene families encoding plant cell wall-degrading enzymes in longhorned beetles.</title>
        <authorList>
            <person name="Shin N.R."/>
            <person name="Okamura Y."/>
            <person name="Kirsch R."/>
            <person name="Pauchet Y."/>
        </authorList>
    </citation>
    <scope>NUCLEOTIDE SEQUENCE [LARGE SCALE GENOMIC DNA]</scope>
    <source>
        <strain evidence="3">EAD_L_NR</strain>
    </source>
</reference>
<sequence>MCPWFSGVITSIRSIDDLSPEYGPLPFVKKLKILNERQKLEELETVMKTRSFSLDIPDNQSADSDTLTRSHSEGSTMHQDQHRVDKNLLTAPLTSSPLHSSNESNETIERRNLKSILKKLSEDTKEKEPKEATMPEKVDSTEFRRLMRAPTIEGYAARHSKLSKSVTFNRDTLQSPPSSATILGAPQSLFPFVNSPSDNGLDLREQEKRIELERCGIQLMPNKTNNQVKLLKGSLDDEQQYFADILMAIKQVMSSHLQGMQDKYQQKFEKLEQEIKAKEEVITQLKAHICELEKTAEDSFTTSDSLDTVVSKEKQSWDDNTHEEQEELQELPRPIQMWPSPPHNVVLDIDSTTDTESDVGETSEAEQTDCESGEYENSSNNWEIELLAAQIRQRRSASLDHSAGRPLHKRFTKGSSMDSNKD</sequence>
<evidence type="ECO:0000256" key="1">
    <source>
        <dbReference type="SAM" id="Coils"/>
    </source>
</evidence>
<dbReference type="EMBL" id="JANEYG010000011">
    <property type="protein sequence ID" value="KAJ8921262.1"/>
    <property type="molecule type" value="Genomic_DNA"/>
</dbReference>
<evidence type="ECO:0000256" key="2">
    <source>
        <dbReference type="SAM" id="MobiDB-lite"/>
    </source>
</evidence>
<feature type="compositionally biased region" description="Acidic residues" evidence="2">
    <location>
        <begin position="351"/>
        <end position="374"/>
    </location>
</feature>
<evidence type="ECO:0000313" key="3">
    <source>
        <dbReference type="EMBL" id="KAJ8921262.1"/>
    </source>
</evidence>
<comment type="caution">
    <text evidence="3">The sequence shown here is derived from an EMBL/GenBank/DDBJ whole genome shotgun (WGS) entry which is preliminary data.</text>
</comment>
<feature type="region of interest" description="Disordered" evidence="2">
    <location>
        <begin position="54"/>
        <end position="112"/>
    </location>
</feature>
<proteinExistence type="predicted"/>
<protein>
    <submittedName>
        <fullName evidence="3">Uncharacterized protein</fullName>
    </submittedName>
</protein>
<feature type="compositionally biased region" description="Polar residues" evidence="2">
    <location>
        <begin position="54"/>
        <end position="65"/>
    </location>
</feature>
<dbReference type="AlphaFoldDB" id="A0AAV8W538"/>